<proteinExistence type="predicted"/>
<reference evidence="1" key="1">
    <citation type="submission" date="2022-03" db="EMBL/GenBank/DDBJ databases">
        <authorList>
            <person name="Martin C."/>
        </authorList>
    </citation>
    <scope>NUCLEOTIDE SEQUENCE</scope>
</reference>
<dbReference type="Proteomes" id="UP000749559">
    <property type="component" value="Unassembled WGS sequence"/>
</dbReference>
<evidence type="ECO:0000313" key="2">
    <source>
        <dbReference type="Proteomes" id="UP000749559"/>
    </source>
</evidence>
<evidence type="ECO:0000313" key="1">
    <source>
        <dbReference type="EMBL" id="CAH1778097.1"/>
    </source>
</evidence>
<organism evidence="1 2">
    <name type="scientific">Owenia fusiformis</name>
    <name type="common">Polychaete worm</name>
    <dbReference type="NCBI Taxonomy" id="6347"/>
    <lineage>
        <taxon>Eukaryota</taxon>
        <taxon>Metazoa</taxon>
        <taxon>Spiralia</taxon>
        <taxon>Lophotrochozoa</taxon>
        <taxon>Annelida</taxon>
        <taxon>Polychaeta</taxon>
        <taxon>Sedentaria</taxon>
        <taxon>Canalipalpata</taxon>
        <taxon>Sabellida</taxon>
        <taxon>Oweniida</taxon>
        <taxon>Oweniidae</taxon>
        <taxon>Owenia</taxon>
    </lineage>
</organism>
<gene>
    <name evidence="1" type="ORF">OFUS_LOCUS5066</name>
</gene>
<name>A0A8J1TJ31_OWEFU</name>
<protein>
    <submittedName>
        <fullName evidence="1">Uncharacterized protein</fullName>
    </submittedName>
</protein>
<dbReference type="EMBL" id="CAIIXF020000002">
    <property type="protein sequence ID" value="CAH1778097.1"/>
    <property type="molecule type" value="Genomic_DNA"/>
</dbReference>
<comment type="caution">
    <text evidence="1">The sequence shown here is derived from an EMBL/GenBank/DDBJ whole genome shotgun (WGS) entry which is preliminary data.</text>
</comment>
<keyword evidence="2" id="KW-1185">Reference proteome</keyword>
<sequence length="438" mass="51495">MDEIFCRDGQCEMMPRWTKRFCQSPLKRRLGLAIGALLLVYIIAKLSENNSHVDDNLIKADSKNEREIVRKRTKRIDHDNSIHVSDTFIHEQTLQGVVIRKDGDQFKQIPKKHEISTSLLYTFKTEPRHASDMFADTPAENDYYMICPAMHWHRGKIVAVLRLWINYEGRKHTPKNEWYDNYLYAETFHKNLTKVEPGSLLGIPSIQQFHYGTGQLDPRLFEINDTLYVNFHMKYPPHNAYERTYVWDYDNHKLMMPWYDKYPEDQADKNWSSMVINGILHYVHWINPLIIMRCENITKCTKIFIEEHSPKLKYGQRGGTPFQLYIWPYYIAITHSVVKTKNNHRLYYAHVTLLCVEPYELVYTSDPIEVHNDILSSCPVIRHWIIDEPFIYPTGIIIEDPDTLAVGIHANDCRSFIIRIKGVAQLARDAIAEHKTKG</sequence>
<dbReference type="AlphaFoldDB" id="A0A8J1TJ31"/>
<dbReference type="OrthoDB" id="3631276at2759"/>
<accession>A0A8J1TJ31</accession>